<keyword evidence="3" id="KW-1185">Reference proteome</keyword>
<dbReference type="HOGENOM" id="CLU_745146_0_0_2"/>
<evidence type="ECO:0008006" key="4">
    <source>
        <dbReference type="Google" id="ProtNLM"/>
    </source>
</evidence>
<dbReference type="AlphaFoldDB" id="A0A075MQJ8"/>
<reference evidence="2 3" key="1">
    <citation type="journal article" date="2014" name="PLoS ONE">
        <title>Genome Sequence of Candidatus Nitrososphaera evergladensis from Group I.1b Enriched from Everglades Soil Reveals Novel Genomic Features of the Ammonia-Oxidizing Archaea.</title>
        <authorList>
            <person name="Zhalnina K.V."/>
            <person name="Dias R."/>
            <person name="Leonard M.T."/>
            <person name="Dorr de Quadros P."/>
            <person name="Camargo F.A."/>
            <person name="Drew J.C."/>
            <person name="Farmerie W.G."/>
            <person name="Daroub S.H."/>
            <person name="Triplett E.W."/>
        </authorList>
    </citation>
    <scope>NUCLEOTIDE SEQUENCE [LARGE SCALE GENOMIC DNA]</scope>
    <source>
        <strain evidence="2 3">SR1</strain>
    </source>
</reference>
<feature type="region of interest" description="Disordered" evidence="1">
    <location>
        <begin position="206"/>
        <end position="371"/>
    </location>
</feature>
<evidence type="ECO:0000313" key="3">
    <source>
        <dbReference type="Proteomes" id="UP000028194"/>
    </source>
</evidence>
<dbReference type="KEGG" id="nev:NTE_01429"/>
<accession>A0A075MQJ8</accession>
<evidence type="ECO:0000313" key="2">
    <source>
        <dbReference type="EMBL" id="AIF83493.1"/>
    </source>
</evidence>
<gene>
    <name evidence="2" type="ORF">NTE_01429</name>
</gene>
<dbReference type="EMBL" id="CP007174">
    <property type="protein sequence ID" value="AIF83493.1"/>
    <property type="molecule type" value="Genomic_DNA"/>
</dbReference>
<dbReference type="STRING" id="1459636.NTE_01429"/>
<organism evidence="2 3">
    <name type="scientific">Candidatus Nitrososphaera evergladensis SR1</name>
    <dbReference type="NCBI Taxonomy" id="1459636"/>
    <lineage>
        <taxon>Archaea</taxon>
        <taxon>Nitrososphaerota</taxon>
        <taxon>Nitrososphaeria</taxon>
        <taxon>Nitrososphaerales</taxon>
        <taxon>Nitrososphaeraceae</taxon>
        <taxon>Nitrososphaera</taxon>
    </lineage>
</organism>
<dbReference type="Proteomes" id="UP000028194">
    <property type="component" value="Chromosome"/>
</dbReference>
<dbReference type="RefSeq" id="WP_148700253.1">
    <property type="nucleotide sequence ID" value="NZ_CP007174.1"/>
</dbReference>
<sequence length="371" mass="37608">MKVNKPIAFVVLAFVIGATISQGSFAFADDSSTNPFRAIWEAIGELQTKTDSLQAQIDDIKTQQQQEGASPSAAGQAVTKNSETSLSIDLSGGQPGQTLISLVARNAGPDSAVGVKLSTYYQMSLFRVNHIDGAQCTDQARGIIECYLGTIESGGEARITIDATTLQIGQQAIITADASSITKDVNPGNNHAETVFVTAPQVVEIPPSQQQQQPTVEQPAQSIGEQQEQQQQPVQNQTSTQQENQSEQPAAEQQPNGQSSSGEQQNPGEQTSQPGSEQQNSGSEGASGSSGDSSNPSSSDNNSTAGSDSGSSDSSSTSSPGSSSSDTGSSDAGSGSSGDSGSTGDSSSGDSSSGEGSSSSGSSSDSGTTTG</sequence>
<feature type="compositionally biased region" description="Low complexity" evidence="1">
    <location>
        <begin position="206"/>
        <end position="248"/>
    </location>
</feature>
<name>A0A075MQJ8_9ARCH</name>
<feature type="compositionally biased region" description="Polar residues" evidence="1">
    <location>
        <begin position="251"/>
        <end position="271"/>
    </location>
</feature>
<evidence type="ECO:0000256" key="1">
    <source>
        <dbReference type="SAM" id="MobiDB-lite"/>
    </source>
</evidence>
<dbReference type="OrthoDB" id="12264at2157"/>
<dbReference type="GeneID" id="41597224"/>
<feature type="compositionally biased region" description="Low complexity" evidence="1">
    <location>
        <begin position="272"/>
        <end position="371"/>
    </location>
</feature>
<protein>
    <recommendedName>
        <fullName evidence="4">DUF11 domain-containing protein</fullName>
    </recommendedName>
</protein>
<proteinExistence type="predicted"/>